<feature type="signal peptide" evidence="8">
    <location>
        <begin position="1"/>
        <end position="21"/>
    </location>
</feature>
<keyword evidence="4 7" id="KW-0812">Transmembrane</keyword>
<dbReference type="AlphaFoldDB" id="A0A6C0RB38"/>
<evidence type="ECO:0000256" key="5">
    <source>
        <dbReference type="ARBA" id="ARBA00023136"/>
    </source>
</evidence>
<dbReference type="NCBIfam" id="TIGR04056">
    <property type="entry name" value="OMP_RagA_SusC"/>
    <property type="match status" value="1"/>
</dbReference>
<accession>A0A6C0RB38</accession>
<reference evidence="10 11" key="1">
    <citation type="submission" date="2020-02" db="EMBL/GenBank/DDBJ databases">
        <title>Genome sequencing for Draconibacterium sp. strain M1.</title>
        <authorList>
            <person name="Park S.-J."/>
        </authorList>
    </citation>
    <scope>NUCLEOTIDE SEQUENCE [LARGE SCALE GENOMIC DNA]</scope>
    <source>
        <strain evidence="10 11">M1</strain>
    </source>
</reference>
<dbReference type="Gene3D" id="2.60.40.1120">
    <property type="entry name" value="Carboxypeptidase-like, regulatory domain"/>
    <property type="match status" value="1"/>
</dbReference>
<evidence type="ECO:0000259" key="9">
    <source>
        <dbReference type="Pfam" id="PF07715"/>
    </source>
</evidence>
<keyword evidence="2 7" id="KW-0813">Transport</keyword>
<dbReference type="InterPro" id="IPR023997">
    <property type="entry name" value="TonB-dep_OMP_SusC/RagA_CS"/>
</dbReference>
<dbReference type="InterPro" id="IPR039426">
    <property type="entry name" value="TonB-dep_rcpt-like"/>
</dbReference>
<dbReference type="RefSeq" id="WP_163345226.1">
    <property type="nucleotide sequence ID" value="NZ_CP048409.1"/>
</dbReference>
<dbReference type="SUPFAM" id="SSF56935">
    <property type="entry name" value="Porins"/>
    <property type="match status" value="1"/>
</dbReference>
<dbReference type="KEGG" id="drc:G0Q07_05975"/>
<dbReference type="PROSITE" id="PS52016">
    <property type="entry name" value="TONB_DEPENDENT_REC_3"/>
    <property type="match status" value="1"/>
</dbReference>
<keyword evidence="8" id="KW-0732">Signal</keyword>
<feature type="chain" id="PRO_5025453322" evidence="8">
    <location>
        <begin position="22"/>
        <end position="1083"/>
    </location>
</feature>
<dbReference type="Gene3D" id="2.40.170.20">
    <property type="entry name" value="TonB-dependent receptor, beta-barrel domain"/>
    <property type="match status" value="1"/>
</dbReference>
<evidence type="ECO:0000256" key="6">
    <source>
        <dbReference type="ARBA" id="ARBA00023237"/>
    </source>
</evidence>
<gene>
    <name evidence="10" type="ORF">G0Q07_05975</name>
</gene>
<keyword evidence="5 7" id="KW-0472">Membrane</keyword>
<dbReference type="Pfam" id="PF13715">
    <property type="entry name" value="CarbopepD_reg_2"/>
    <property type="match status" value="1"/>
</dbReference>
<sequence>MKKIAIFLSILLFMGNLVAFAQTKTLTGTVTSAEDDMPIPGVSVSVKGTTLGTITNMDGGFELKAPDDASTLIFSFIGMRIQEVEIGSQTSFSVAMQSDVIGIDEVVVTALGISREKKTLPYAAQDVKAEQLNVSGDANIKNAIVGKVAGVQMVGQAGSKLGQSGKIRIRGAISLTSDSDPLYVVDGIPVGDPNVVDMNDVESVNVLKGPNATALYGQRAEYGVIMITTKKAKAGGISVEINSNTTFDKVAYLPEYQNLYGGGYDGADEWTTLDYNAGFAGNAYPEEWSIFDGRRFIYSGYADESWGPAFDGEPYTPWYAMWPESPYYGETTPYVAQPDNIKDFYDTGVTTKNSIAISGAGDGYTARLSLTNLDQNGIIPESEYKKNTISGSFDFDATDKLSVGANFNFSKSYVQGDFDDGYSNQVTGSFNSWFARNVDMDKMRELKDLQTTGGYHASWNYWGPFYSTYFGTEKAAFWFNPYWYLGEYQNERDRIRLIGDIHATYNVNENLNVKVNASTNIYNYKQFWKVPYSIEAAADPAFYNVWNSGFGNTRQMEIENNYNGMVNYANDFGDFDVDGTAGISYRTNSYDRFRANMPTGSKTQGLVLPDVYTYSNTKLPVTAQTYKYEKEVMSMYARVSLGWREMLYLDGSYRQDWSSALPEEKNGYGYPSIGSSFIFTELIEDNSILSFGKLRAGWAQVGTDLAAMRLNQVYPLSGSPYLGSPQMYTNNQLVDPAIEPAINTSMEFGFDLKFLNNRAGLTFTYFNEIREKEIIPITMSQATGKTSFLTNAGKSKRDGIELVLDGTPVQTNNFVWNIGVNFATSNPVVEELPGDLQSINAPGGNDDWGFVYVVHKLGEEWGQLRGRAIRIDEETGQQVVNAATGTFAYDTDQYLGSVLPDFTGGIFNQFTIMNLVNVSASIDFQKGGKFFSLSEMWGQYSGLLEETAGINDQGNNVRDAIDDGGGVHVVGVDTDGNSYDQYVDSYTYFSQFNSNTIASPYVHDASYMKLRDVSVSVNLPKKWLNSTFLKTATVGFVGRNLWMISLAEDNIHNWDPSEMSQTYGENAGLPGTRSYGFDVKLTF</sequence>
<dbReference type="Proteomes" id="UP000474630">
    <property type="component" value="Chromosome"/>
</dbReference>
<keyword evidence="11" id="KW-1185">Reference proteome</keyword>
<dbReference type="NCBIfam" id="TIGR04057">
    <property type="entry name" value="SusC_RagA_signa"/>
    <property type="match status" value="1"/>
</dbReference>
<keyword evidence="6 7" id="KW-0998">Cell outer membrane</keyword>
<feature type="domain" description="TonB-dependent receptor plug" evidence="9">
    <location>
        <begin position="117"/>
        <end position="224"/>
    </location>
</feature>
<dbReference type="InterPro" id="IPR008969">
    <property type="entry name" value="CarboxyPept-like_regulatory"/>
</dbReference>
<evidence type="ECO:0000313" key="11">
    <source>
        <dbReference type="Proteomes" id="UP000474630"/>
    </source>
</evidence>
<dbReference type="Pfam" id="PF07715">
    <property type="entry name" value="Plug"/>
    <property type="match status" value="1"/>
</dbReference>
<dbReference type="SUPFAM" id="SSF49464">
    <property type="entry name" value="Carboxypeptidase regulatory domain-like"/>
    <property type="match status" value="1"/>
</dbReference>
<evidence type="ECO:0000256" key="4">
    <source>
        <dbReference type="ARBA" id="ARBA00022692"/>
    </source>
</evidence>
<name>A0A6C0RB38_9BACT</name>
<comment type="subcellular location">
    <subcellularLocation>
        <location evidence="1 7">Cell outer membrane</location>
        <topology evidence="1 7">Multi-pass membrane protein</topology>
    </subcellularLocation>
</comment>
<dbReference type="GO" id="GO:0009279">
    <property type="term" value="C:cell outer membrane"/>
    <property type="evidence" value="ECO:0007669"/>
    <property type="project" value="UniProtKB-SubCell"/>
</dbReference>
<evidence type="ECO:0000256" key="7">
    <source>
        <dbReference type="PROSITE-ProRule" id="PRU01360"/>
    </source>
</evidence>
<evidence type="ECO:0000256" key="2">
    <source>
        <dbReference type="ARBA" id="ARBA00022448"/>
    </source>
</evidence>
<dbReference type="InterPro" id="IPR023996">
    <property type="entry name" value="TonB-dep_OMP_SusC/RagA"/>
</dbReference>
<evidence type="ECO:0000256" key="3">
    <source>
        <dbReference type="ARBA" id="ARBA00022452"/>
    </source>
</evidence>
<proteinExistence type="inferred from homology"/>
<dbReference type="InterPro" id="IPR012910">
    <property type="entry name" value="Plug_dom"/>
</dbReference>
<protein>
    <submittedName>
        <fullName evidence="10">SusC/RagA family TonB-linked outer membrane protein</fullName>
    </submittedName>
</protein>
<organism evidence="10 11">
    <name type="scientific">Draconibacterium halophilum</name>
    <dbReference type="NCBI Taxonomy" id="2706887"/>
    <lineage>
        <taxon>Bacteria</taxon>
        <taxon>Pseudomonadati</taxon>
        <taxon>Bacteroidota</taxon>
        <taxon>Bacteroidia</taxon>
        <taxon>Marinilabiliales</taxon>
        <taxon>Prolixibacteraceae</taxon>
        <taxon>Draconibacterium</taxon>
    </lineage>
</organism>
<comment type="similarity">
    <text evidence="7">Belongs to the TonB-dependent receptor family.</text>
</comment>
<evidence type="ECO:0000256" key="1">
    <source>
        <dbReference type="ARBA" id="ARBA00004571"/>
    </source>
</evidence>
<dbReference type="InterPro" id="IPR037066">
    <property type="entry name" value="Plug_dom_sf"/>
</dbReference>
<dbReference type="InterPro" id="IPR036942">
    <property type="entry name" value="Beta-barrel_TonB_sf"/>
</dbReference>
<evidence type="ECO:0000313" key="10">
    <source>
        <dbReference type="EMBL" id="QIA07299.1"/>
    </source>
</evidence>
<evidence type="ECO:0000256" key="8">
    <source>
        <dbReference type="SAM" id="SignalP"/>
    </source>
</evidence>
<keyword evidence="3 7" id="KW-1134">Transmembrane beta strand</keyword>
<dbReference type="Gene3D" id="2.170.130.10">
    <property type="entry name" value="TonB-dependent receptor, plug domain"/>
    <property type="match status" value="1"/>
</dbReference>
<dbReference type="EMBL" id="CP048409">
    <property type="protein sequence ID" value="QIA07299.1"/>
    <property type="molecule type" value="Genomic_DNA"/>
</dbReference>